<accession>A0AAD8GUT3</accession>
<evidence type="ECO:0000313" key="1">
    <source>
        <dbReference type="EMBL" id="KAK1354702.1"/>
    </source>
</evidence>
<keyword evidence="2" id="KW-1185">Reference proteome</keyword>
<reference evidence="1" key="2">
    <citation type="submission" date="2023-05" db="EMBL/GenBank/DDBJ databases">
        <authorList>
            <person name="Schelkunov M.I."/>
        </authorList>
    </citation>
    <scope>NUCLEOTIDE SEQUENCE</scope>
    <source>
        <strain evidence="1">Hsosn_3</strain>
        <tissue evidence="1">Leaf</tissue>
    </source>
</reference>
<name>A0AAD8GUT3_9APIA</name>
<evidence type="ECO:0000313" key="2">
    <source>
        <dbReference type="Proteomes" id="UP001237642"/>
    </source>
</evidence>
<reference evidence="1" key="1">
    <citation type="submission" date="2023-02" db="EMBL/GenBank/DDBJ databases">
        <title>Genome of toxic invasive species Heracleum sosnowskyi carries increased number of genes despite the absence of recent whole-genome duplications.</title>
        <authorList>
            <person name="Schelkunov M."/>
            <person name="Shtratnikova V."/>
            <person name="Makarenko M."/>
            <person name="Klepikova A."/>
            <person name="Omelchenko D."/>
            <person name="Novikova G."/>
            <person name="Obukhova E."/>
            <person name="Bogdanov V."/>
            <person name="Penin A."/>
            <person name="Logacheva M."/>
        </authorList>
    </citation>
    <scope>NUCLEOTIDE SEQUENCE</scope>
    <source>
        <strain evidence="1">Hsosn_3</strain>
        <tissue evidence="1">Leaf</tissue>
    </source>
</reference>
<sequence length="273" mass="31199">MHIVSIGRTSLSGFALKRMVFSARYGLKIASFNAWSEYFSSGLRGFVREYITSVEASSGTKSILQTNPGSVSKNIKFSNQFCSEANWKKENLVSTIYKVKQEINGGSVSNPLMPRMNYVKEGMQAEPRDEEDLNVREGDVINLPNLLFTENRDYLVKYNDDQKVRAAQLVGKAILLYFVPSEDDEAAKQPSLETLLASPVRNYVISNKEDKVPIHTLKDKVRRIEILPNFYPLLELMIPSLKLNSAFGWYYWEFSSQKKQIYKRKHKVKSSAD</sequence>
<dbReference type="EMBL" id="JAUIZM010000011">
    <property type="protein sequence ID" value="KAK1354702.1"/>
    <property type="molecule type" value="Genomic_DNA"/>
</dbReference>
<protein>
    <submittedName>
        <fullName evidence="1">Uncharacterized protein</fullName>
    </submittedName>
</protein>
<organism evidence="1 2">
    <name type="scientific">Heracleum sosnowskyi</name>
    <dbReference type="NCBI Taxonomy" id="360622"/>
    <lineage>
        <taxon>Eukaryota</taxon>
        <taxon>Viridiplantae</taxon>
        <taxon>Streptophyta</taxon>
        <taxon>Embryophyta</taxon>
        <taxon>Tracheophyta</taxon>
        <taxon>Spermatophyta</taxon>
        <taxon>Magnoliopsida</taxon>
        <taxon>eudicotyledons</taxon>
        <taxon>Gunneridae</taxon>
        <taxon>Pentapetalae</taxon>
        <taxon>asterids</taxon>
        <taxon>campanulids</taxon>
        <taxon>Apiales</taxon>
        <taxon>Apiaceae</taxon>
        <taxon>Apioideae</taxon>
        <taxon>apioid superclade</taxon>
        <taxon>Tordylieae</taxon>
        <taxon>Tordyliinae</taxon>
        <taxon>Heracleum</taxon>
    </lineage>
</organism>
<dbReference type="AlphaFoldDB" id="A0AAD8GUT3"/>
<dbReference type="Proteomes" id="UP001237642">
    <property type="component" value="Unassembled WGS sequence"/>
</dbReference>
<proteinExistence type="predicted"/>
<comment type="caution">
    <text evidence="1">The sequence shown here is derived from an EMBL/GenBank/DDBJ whole genome shotgun (WGS) entry which is preliminary data.</text>
</comment>
<gene>
    <name evidence="1" type="ORF">POM88_047958</name>
</gene>